<keyword evidence="5" id="KW-1185">Reference proteome</keyword>
<feature type="signal peptide" evidence="3">
    <location>
        <begin position="1"/>
        <end position="19"/>
    </location>
</feature>
<dbReference type="InterPro" id="IPR051477">
    <property type="entry name" value="Expansin_CellWall"/>
</dbReference>
<proteinExistence type="predicted"/>
<dbReference type="OrthoDB" id="623670at2759"/>
<dbReference type="PANTHER" id="PTHR31836:SF28">
    <property type="entry name" value="SRCR DOMAIN-CONTAINING PROTEIN-RELATED"/>
    <property type="match status" value="1"/>
</dbReference>
<protein>
    <recommendedName>
        <fullName evidence="6">Chitin-binding type-2 domain-containing protein</fullName>
    </recommendedName>
</protein>
<dbReference type="Proteomes" id="UP000193498">
    <property type="component" value="Unassembled WGS sequence"/>
</dbReference>
<dbReference type="CDD" id="cd22191">
    <property type="entry name" value="DPBB_RlpA_EXP_N-like"/>
    <property type="match status" value="1"/>
</dbReference>
<feature type="region of interest" description="Disordered" evidence="2">
    <location>
        <begin position="126"/>
        <end position="153"/>
    </location>
</feature>
<evidence type="ECO:0000256" key="3">
    <source>
        <dbReference type="SAM" id="SignalP"/>
    </source>
</evidence>
<evidence type="ECO:0000313" key="4">
    <source>
        <dbReference type="EMBL" id="ORX63315.1"/>
    </source>
</evidence>
<comment type="caution">
    <text evidence="4">The sequence shown here is derived from an EMBL/GenBank/DDBJ whole genome shotgun (WGS) entry which is preliminary data.</text>
</comment>
<name>A0A1Y1VQJ8_9FUNG</name>
<feature type="compositionally biased region" description="Low complexity" evidence="2">
    <location>
        <begin position="127"/>
        <end position="148"/>
    </location>
</feature>
<keyword evidence="1 3" id="KW-0732">Signal</keyword>
<dbReference type="EMBL" id="MCFE01001336">
    <property type="protein sequence ID" value="ORX63315.1"/>
    <property type="molecule type" value="Genomic_DNA"/>
</dbReference>
<evidence type="ECO:0000313" key="5">
    <source>
        <dbReference type="Proteomes" id="UP000193498"/>
    </source>
</evidence>
<evidence type="ECO:0000256" key="2">
    <source>
        <dbReference type="SAM" id="MobiDB-lite"/>
    </source>
</evidence>
<organism evidence="4 5">
    <name type="scientific">Basidiobolus meristosporus CBS 931.73</name>
    <dbReference type="NCBI Taxonomy" id="1314790"/>
    <lineage>
        <taxon>Eukaryota</taxon>
        <taxon>Fungi</taxon>
        <taxon>Fungi incertae sedis</taxon>
        <taxon>Zoopagomycota</taxon>
        <taxon>Entomophthoromycotina</taxon>
        <taxon>Basidiobolomycetes</taxon>
        <taxon>Basidiobolales</taxon>
        <taxon>Basidiobolaceae</taxon>
        <taxon>Basidiobolus</taxon>
    </lineage>
</organism>
<dbReference type="PANTHER" id="PTHR31836">
    <property type="match status" value="1"/>
</dbReference>
<dbReference type="STRING" id="1314790.A0A1Y1VQJ8"/>
<sequence length="223" mass="23168">MISLKYFSTLAILFVASQGEAGIHLSKRSGSFSGDGTYYTPGLGACGNVNTADQLIAAINAPQFGAYSHPSDSPACYSCAMIVDKCPSCKFGSLDLSPAAFNHIALEAQGRVPNLLDLRRLTTPAAHTSTVKPTSTTKTPVPTTTHSVAPASTTTSTRAVVPTVASSNEFAASSACDFERKCISSGLQPEYLTCVNGEAITQSCASGTVCKNLLGDIICTWAD</sequence>
<evidence type="ECO:0000256" key="1">
    <source>
        <dbReference type="ARBA" id="ARBA00022729"/>
    </source>
</evidence>
<reference evidence="4 5" key="1">
    <citation type="submission" date="2016-07" db="EMBL/GenBank/DDBJ databases">
        <title>Pervasive Adenine N6-methylation of Active Genes in Fungi.</title>
        <authorList>
            <consortium name="DOE Joint Genome Institute"/>
            <person name="Mondo S.J."/>
            <person name="Dannebaum R.O."/>
            <person name="Kuo R.C."/>
            <person name="Labutti K."/>
            <person name="Haridas S."/>
            <person name="Kuo A."/>
            <person name="Salamov A."/>
            <person name="Ahrendt S.R."/>
            <person name="Lipzen A."/>
            <person name="Sullivan W."/>
            <person name="Andreopoulos W.B."/>
            <person name="Clum A."/>
            <person name="Lindquist E."/>
            <person name="Daum C."/>
            <person name="Ramamoorthy G.K."/>
            <person name="Gryganskyi A."/>
            <person name="Culley D."/>
            <person name="Magnuson J.K."/>
            <person name="James T.Y."/>
            <person name="O'Malley M.A."/>
            <person name="Stajich J.E."/>
            <person name="Spatafora J.W."/>
            <person name="Visel A."/>
            <person name="Grigoriev I.V."/>
        </authorList>
    </citation>
    <scope>NUCLEOTIDE SEQUENCE [LARGE SCALE GENOMIC DNA]</scope>
    <source>
        <strain evidence="4 5">CBS 931.73</strain>
    </source>
</reference>
<dbReference type="InterPro" id="IPR036908">
    <property type="entry name" value="RlpA-like_sf"/>
</dbReference>
<feature type="chain" id="PRO_5012214758" description="Chitin-binding type-2 domain-containing protein" evidence="3">
    <location>
        <begin position="20"/>
        <end position="223"/>
    </location>
</feature>
<evidence type="ECO:0008006" key="6">
    <source>
        <dbReference type="Google" id="ProtNLM"/>
    </source>
</evidence>
<accession>A0A1Y1VQJ8</accession>
<dbReference type="Gene3D" id="2.40.40.10">
    <property type="entry name" value="RlpA-like domain"/>
    <property type="match status" value="1"/>
</dbReference>
<dbReference type="AlphaFoldDB" id="A0A1Y1VQJ8"/>
<dbReference type="SUPFAM" id="SSF50685">
    <property type="entry name" value="Barwin-like endoglucanases"/>
    <property type="match status" value="1"/>
</dbReference>
<gene>
    <name evidence="4" type="ORF">K493DRAFT_322135</name>
</gene>
<dbReference type="InParanoid" id="A0A1Y1VQJ8"/>